<evidence type="ECO:0000313" key="1">
    <source>
        <dbReference type="EMBL" id="CAB4186577.1"/>
    </source>
</evidence>
<name>A0A6J5QVK3_9CAUD</name>
<protein>
    <submittedName>
        <fullName evidence="1">Uncharacterized protein</fullName>
    </submittedName>
</protein>
<organism evidence="1">
    <name type="scientific">uncultured Caudovirales phage</name>
    <dbReference type="NCBI Taxonomy" id="2100421"/>
    <lineage>
        <taxon>Viruses</taxon>
        <taxon>Duplodnaviria</taxon>
        <taxon>Heunggongvirae</taxon>
        <taxon>Uroviricota</taxon>
        <taxon>Caudoviricetes</taxon>
        <taxon>Peduoviridae</taxon>
        <taxon>Maltschvirus</taxon>
        <taxon>Maltschvirus maltsch</taxon>
    </lineage>
</organism>
<proteinExistence type="predicted"/>
<accession>A0A6J5QVK3</accession>
<sequence>MRYPLENQEIELGGRTVKINGIAHYEVEGNPSHFARFTKVKILDWSFIVTPHDPKVETGLTKDDIKALQDSILDNLNDNYELCDYLAGEYLS</sequence>
<gene>
    <name evidence="1" type="ORF">UFOVP1151_6</name>
</gene>
<reference evidence="1" key="1">
    <citation type="submission" date="2020-05" db="EMBL/GenBank/DDBJ databases">
        <authorList>
            <person name="Chiriac C."/>
            <person name="Salcher M."/>
            <person name="Ghai R."/>
            <person name="Kavagutti S V."/>
        </authorList>
    </citation>
    <scope>NUCLEOTIDE SEQUENCE</scope>
</reference>
<dbReference type="EMBL" id="LR797097">
    <property type="protein sequence ID" value="CAB4186577.1"/>
    <property type="molecule type" value="Genomic_DNA"/>
</dbReference>